<dbReference type="InterPro" id="IPR010635">
    <property type="entry name" value="Heparan_SO4-6-sulfoTrfase"/>
</dbReference>
<dbReference type="EMBL" id="AYTS01000075">
    <property type="protein sequence ID" value="OOP56569.1"/>
    <property type="molecule type" value="Genomic_DNA"/>
</dbReference>
<keyword evidence="5" id="KW-0472">Membrane</keyword>
<evidence type="ECO:0000256" key="2">
    <source>
        <dbReference type="ARBA" id="ARBA00022679"/>
    </source>
</evidence>
<keyword evidence="2" id="KW-0808">Transferase</keyword>
<keyword evidence="4" id="KW-1133">Transmembrane helix</keyword>
<dbReference type="AlphaFoldDB" id="A0A1V4ATT9"/>
<evidence type="ECO:0008006" key="9">
    <source>
        <dbReference type="Google" id="ProtNLM"/>
    </source>
</evidence>
<dbReference type="InterPro" id="IPR005331">
    <property type="entry name" value="Sulfotransferase"/>
</dbReference>
<dbReference type="PANTHER" id="PTHR12812:SF0">
    <property type="entry name" value="HEPARAN-SULFATE 6-O-SULFOTRANSFERASE"/>
    <property type="match status" value="1"/>
</dbReference>
<name>A0A1V4ATT9_9BACT</name>
<protein>
    <recommendedName>
        <fullName evidence="9">Sulfotransferase domain-containing protein</fullName>
    </recommendedName>
</protein>
<dbReference type="GO" id="GO:0016020">
    <property type="term" value="C:membrane"/>
    <property type="evidence" value="ECO:0007669"/>
    <property type="project" value="UniProtKB-SubCell"/>
</dbReference>
<accession>A0A1V4ATT9</accession>
<keyword evidence="6" id="KW-0325">Glycoprotein</keyword>
<evidence type="ECO:0000256" key="3">
    <source>
        <dbReference type="ARBA" id="ARBA00022692"/>
    </source>
</evidence>
<dbReference type="SUPFAM" id="SSF52540">
    <property type="entry name" value="P-loop containing nucleoside triphosphate hydrolases"/>
    <property type="match status" value="1"/>
</dbReference>
<keyword evidence="3" id="KW-0812">Transmembrane</keyword>
<dbReference type="STRING" id="1004156.AYP45_08450"/>
<reference evidence="7 8" key="1">
    <citation type="journal article" date="2017" name="Water Res.">
        <title>Discovery and metagenomic analysis of an anammox bacterial enrichment related to Candidatus "Brocadia caroliniensis" in a full-scale glycerol-fed nitritation-denitritation separate centrate treatment process.</title>
        <authorList>
            <person name="Park H."/>
            <person name="Brotto A.C."/>
            <person name="van Loosdrecht M.C."/>
            <person name="Chandran K."/>
        </authorList>
    </citation>
    <scope>NUCLEOTIDE SEQUENCE [LARGE SCALE GENOMIC DNA]</scope>
    <source>
        <strain evidence="7">26THWARD</strain>
    </source>
</reference>
<evidence type="ECO:0000313" key="7">
    <source>
        <dbReference type="EMBL" id="OOP56569.1"/>
    </source>
</evidence>
<organism evidence="7 8">
    <name type="scientific">Candidatus Brocadia carolinensis</name>
    <dbReference type="NCBI Taxonomy" id="1004156"/>
    <lineage>
        <taxon>Bacteria</taxon>
        <taxon>Pseudomonadati</taxon>
        <taxon>Planctomycetota</taxon>
        <taxon>Candidatus Brocadiia</taxon>
        <taxon>Candidatus Brocadiales</taxon>
        <taxon>Candidatus Brocadiaceae</taxon>
        <taxon>Candidatus Brocadia</taxon>
    </lineage>
</organism>
<evidence type="ECO:0000256" key="1">
    <source>
        <dbReference type="ARBA" id="ARBA00004167"/>
    </source>
</evidence>
<dbReference type="InterPro" id="IPR027417">
    <property type="entry name" value="P-loop_NTPase"/>
</dbReference>
<dbReference type="Pfam" id="PF03567">
    <property type="entry name" value="Sulfotransfer_2"/>
    <property type="match status" value="1"/>
</dbReference>
<dbReference type="PANTHER" id="PTHR12812">
    <property type="entry name" value="HEPARAN SULFATE 6-O-SULFOTRANSFERASE 3"/>
    <property type="match status" value="1"/>
</dbReference>
<evidence type="ECO:0000256" key="6">
    <source>
        <dbReference type="ARBA" id="ARBA00023180"/>
    </source>
</evidence>
<proteinExistence type="predicted"/>
<dbReference type="Gene3D" id="3.40.50.300">
    <property type="entry name" value="P-loop containing nucleotide triphosphate hydrolases"/>
    <property type="match status" value="1"/>
</dbReference>
<evidence type="ECO:0000256" key="4">
    <source>
        <dbReference type="ARBA" id="ARBA00022989"/>
    </source>
</evidence>
<comment type="subcellular location">
    <subcellularLocation>
        <location evidence="1">Membrane</location>
        <topology evidence="1">Single-pass membrane protein</topology>
    </subcellularLocation>
</comment>
<sequence>MKIILTENGLKLKMALFMHIQKCAGTSVVNLAAKYYGNNKVCSHGDFLGKPPSDFYKVPFVSGHFGYDFAKTLMPGRYCFVFLREPADRILSFYYFCRQRDPNQFEMYKLAQELNLEQFLQYAFEDPLARSRIWNNQTWQLAHGYGKQDKRSIVNFTEGELLKLAKSHLSEFDYVGFTETFDRDKKIILKKLGIVDDGSVTRLNVTKDKPSMHELPLSIRKLLDQLTELDREIYRYAGSLRQRSWLQRILGRL</sequence>
<evidence type="ECO:0000256" key="5">
    <source>
        <dbReference type="ARBA" id="ARBA00023136"/>
    </source>
</evidence>
<evidence type="ECO:0000313" key="8">
    <source>
        <dbReference type="Proteomes" id="UP000189681"/>
    </source>
</evidence>
<dbReference type="GO" id="GO:0017095">
    <property type="term" value="F:heparan sulfate 6-sulfotransferase activity"/>
    <property type="evidence" value="ECO:0007669"/>
    <property type="project" value="TreeGrafter"/>
</dbReference>
<comment type="caution">
    <text evidence="7">The sequence shown here is derived from an EMBL/GenBank/DDBJ whole genome shotgun (WGS) entry which is preliminary data.</text>
</comment>
<dbReference type="Proteomes" id="UP000189681">
    <property type="component" value="Unassembled WGS sequence"/>
</dbReference>
<gene>
    <name evidence="7" type="ORF">AYP45_08450</name>
</gene>